<comment type="caution">
    <text evidence="4">The sequence shown here is derived from an EMBL/GenBank/DDBJ whole genome shotgun (WGS) entry which is preliminary data.</text>
</comment>
<dbReference type="EMBL" id="QZJZ01000068">
    <property type="protein sequence ID" value="RJP58308.1"/>
    <property type="molecule type" value="Genomic_DNA"/>
</dbReference>
<gene>
    <name evidence="4" type="ORF">C4541_08310</name>
</gene>
<feature type="repeat" description="TPR" evidence="3">
    <location>
        <begin position="132"/>
        <end position="165"/>
    </location>
</feature>
<evidence type="ECO:0000256" key="1">
    <source>
        <dbReference type="ARBA" id="ARBA00022737"/>
    </source>
</evidence>
<dbReference type="PANTHER" id="PTHR45586">
    <property type="entry name" value="TPR REPEAT-CONTAINING PROTEIN PA4667"/>
    <property type="match status" value="1"/>
</dbReference>
<keyword evidence="2 3" id="KW-0802">TPR repeat</keyword>
<name>A0A3A4R7Q3_9BACT</name>
<dbReference type="InterPro" id="IPR019734">
    <property type="entry name" value="TPR_rpt"/>
</dbReference>
<keyword evidence="1" id="KW-0677">Repeat</keyword>
<evidence type="ECO:0000256" key="2">
    <source>
        <dbReference type="ARBA" id="ARBA00022803"/>
    </source>
</evidence>
<protein>
    <submittedName>
        <fullName evidence="4">Uncharacterized protein</fullName>
    </submittedName>
</protein>
<evidence type="ECO:0000256" key="3">
    <source>
        <dbReference type="PROSITE-ProRule" id="PRU00339"/>
    </source>
</evidence>
<dbReference type="AlphaFoldDB" id="A0A3A4R7Q3"/>
<dbReference type="InterPro" id="IPR051012">
    <property type="entry name" value="CellSynth/LPSAsmb/PSIAsmb"/>
</dbReference>
<dbReference type="Pfam" id="PF13181">
    <property type="entry name" value="TPR_8"/>
    <property type="match status" value="1"/>
</dbReference>
<organism evidence="4 5">
    <name type="scientific">Candidatus Auribacter fodinae</name>
    <dbReference type="NCBI Taxonomy" id="2093366"/>
    <lineage>
        <taxon>Bacteria</taxon>
        <taxon>Pseudomonadati</taxon>
        <taxon>Candidatus Auribacterota</taxon>
        <taxon>Candidatus Auribacteria</taxon>
        <taxon>Candidatus Auribacterales</taxon>
        <taxon>Candidatus Auribacteraceae</taxon>
        <taxon>Candidatus Auribacter</taxon>
    </lineage>
</organism>
<evidence type="ECO:0000313" key="4">
    <source>
        <dbReference type="EMBL" id="RJP58308.1"/>
    </source>
</evidence>
<dbReference type="SMART" id="SM00028">
    <property type="entry name" value="TPR"/>
    <property type="match status" value="6"/>
</dbReference>
<dbReference type="SUPFAM" id="SSF48452">
    <property type="entry name" value="TPR-like"/>
    <property type="match status" value="1"/>
</dbReference>
<dbReference type="Gene3D" id="1.25.40.10">
    <property type="entry name" value="Tetratricopeptide repeat domain"/>
    <property type="match status" value="3"/>
</dbReference>
<evidence type="ECO:0000313" key="5">
    <source>
        <dbReference type="Proteomes" id="UP000266426"/>
    </source>
</evidence>
<reference evidence="4 5" key="1">
    <citation type="journal article" date="2017" name="ISME J.">
        <title>Energy and carbon metabolisms in a deep terrestrial subsurface fluid microbial community.</title>
        <authorList>
            <person name="Momper L."/>
            <person name="Jungbluth S.P."/>
            <person name="Lee M.D."/>
            <person name="Amend J.P."/>
        </authorList>
    </citation>
    <scope>NUCLEOTIDE SEQUENCE [LARGE SCALE GENOMIC DNA]</scope>
    <source>
        <strain evidence="4">SURF_26</strain>
    </source>
</reference>
<accession>A0A3A4R7Q3</accession>
<dbReference type="PROSITE" id="PS50005">
    <property type="entry name" value="TPR"/>
    <property type="match status" value="1"/>
</dbReference>
<dbReference type="Proteomes" id="UP000266426">
    <property type="component" value="Unassembled WGS sequence"/>
</dbReference>
<proteinExistence type="predicted"/>
<dbReference type="PANTHER" id="PTHR45586:SF1">
    <property type="entry name" value="LIPOPOLYSACCHARIDE ASSEMBLY PROTEIN B"/>
    <property type="match status" value="1"/>
</dbReference>
<dbReference type="SUPFAM" id="SSF81901">
    <property type="entry name" value="HCP-like"/>
    <property type="match status" value="1"/>
</dbReference>
<dbReference type="Pfam" id="PF13432">
    <property type="entry name" value="TPR_16"/>
    <property type="match status" value="3"/>
</dbReference>
<dbReference type="InterPro" id="IPR011990">
    <property type="entry name" value="TPR-like_helical_dom_sf"/>
</dbReference>
<sequence>MRCLIAVVFLCSVWGVSGYSQENVMQVPDCEGKAVLSDNDGLPVFIPLSSVKESGIYTEEAFKKGVMEAEQGNTTAALALLEPLKEKYPFASELLYYLAILYCRQGDYDKGIPLLEDVYSELNDPAFREPLKNAYFLKGLRDARENRLTAALASFDRVIALDPEMDIAYFNRGLCYSKMMNYEQALENFLRAEEKGCYSLELLINKALTLEKTGDRDKAVEAYKEIVSDFPDCAPAHFNLATLLEDDFMRTGEYDRDGADALHHYKRAVELDSSLYMAAFNISRMYYKFNNLHMAVEWMKKCLELNGDFPEAHLSLIRMYLEKQAYNNALLQLEVMEEKGYNVPEMAQLRNEIYLKTGKTNAE</sequence>